<protein>
    <recommendedName>
        <fullName evidence="15">Flavohemoprotein</fullName>
    </recommendedName>
    <alternativeName>
        <fullName evidence="15">Flavohemoglobin</fullName>
    </alternativeName>
    <alternativeName>
        <fullName evidence="15">Hemoglobin-like protein</fullName>
    </alternativeName>
    <alternativeName>
        <fullName evidence="15">Nitric oxide dioxygenase</fullName>
        <shortName evidence="15">NO oxygenase</shortName>
        <shortName evidence="15">NOD</shortName>
        <ecNumber evidence="15">1.14.12.17</ecNumber>
    </alternativeName>
</protein>
<evidence type="ECO:0000256" key="4">
    <source>
        <dbReference type="ARBA" id="ARBA00022617"/>
    </source>
</evidence>
<dbReference type="Pfam" id="PF00042">
    <property type="entry name" value="Globin"/>
    <property type="match status" value="1"/>
</dbReference>
<evidence type="ECO:0000313" key="18">
    <source>
        <dbReference type="EMBL" id="GAA0502671.1"/>
    </source>
</evidence>
<comment type="catalytic activity">
    <reaction evidence="14 15">
        <text>2 nitric oxide + NADPH + 2 O2 = 2 nitrate + NADP(+) + H(+)</text>
        <dbReference type="Rhea" id="RHEA:19465"/>
        <dbReference type="ChEBI" id="CHEBI:15378"/>
        <dbReference type="ChEBI" id="CHEBI:15379"/>
        <dbReference type="ChEBI" id="CHEBI:16480"/>
        <dbReference type="ChEBI" id="CHEBI:17632"/>
        <dbReference type="ChEBI" id="CHEBI:57783"/>
        <dbReference type="ChEBI" id="CHEBI:58349"/>
        <dbReference type="EC" id="1.14.12.17"/>
    </reaction>
</comment>
<feature type="active site" description="Charge relay system" evidence="15">
    <location>
        <position position="102"/>
    </location>
</feature>
<keyword evidence="6 15" id="KW-0285">Flavoprotein</keyword>
<feature type="binding site" evidence="15">
    <location>
        <begin position="214"/>
        <end position="217"/>
    </location>
    <ligand>
        <name>FAD</name>
        <dbReference type="ChEBI" id="CHEBI:57692"/>
    </ligand>
</feature>
<dbReference type="SUPFAM" id="SSF46458">
    <property type="entry name" value="Globin-like"/>
    <property type="match status" value="1"/>
</dbReference>
<comment type="domain">
    <text evidence="15">Consists of two distinct domains; an N-terminal heme-containing oxygen-binding domain and a C-terminal reductase domain with binding sites for FAD and NAD(P)H.</text>
</comment>
<feature type="region of interest" description="Reductase" evidence="15">
    <location>
        <begin position="157"/>
        <end position="412"/>
    </location>
</feature>
<keyword evidence="4 15" id="KW-0349">Heme</keyword>
<evidence type="ECO:0000256" key="5">
    <source>
        <dbReference type="ARBA" id="ARBA00022621"/>
    </source>
</evidence>
<evidence type="ECO:0000259" key="17">
    <source>
        <dbReference type="PROSITE" id="PS51384"/>
    </source>
</evidence>
<dbReference type="Gene3D" id="2.40.30.10">
    <property type="entry name" value="Translation factors"/>
    <property type="match status" value="1"/>
</dbReference>
<keyword evidence="7 15" id="KW-0479">Metal-binding</keyword>
<keyword evidence="15" id="KW-0216">Detoxification</keyword>
<evidence type="ECO:0000256" key="12">
    <source>
        <dbReference type="ARBA" id="ARBA00023027"/>
    </source>
</evidence>
<keyword evidence="3 15" id="KW-0813">Transport</keyword>
<dbReference type="InterPro" id="IPR000971">
    <property type="entry name" value="Globin"/>
</dbReference>
<keyword evidence="19" id="KW-1185">Reference proteome</keyword>
<dbReference type="Gene3D" id="3.40.50.80">
    <property type="entry name" value="Nucleotide-binding domain of ferredoxin-NADP reductase (FNR) module"/>
    <property type="match status" value="1"/>
</dbReference>
<dbReference type="CDD" id="cd14777">
    <property type="entry name" value="Yhb1-globin-like"/>
    <property type="match status" value="1"/>
</dbReference>
<keyword evidence="5 15" id="KW-0561">Oxygen transport</keyword>
<feature type="active site" description="Charge relay system" evidence="15">
    <location>
        <position position="145"/>
    </location>
</feature>
<dbReference type="PRINTS" id="PR00406">
    <property type="entry name" value="CYTB5RDTASE"/>
</dbReference>
<dbReference type="InterPro" id="IPR001433">
    <property type="entry name" value="OxRdtase_FAD/NAD-bd"/>
</dbReference>
<sequence>MNTETATGLDKQTKEIVKSTVPVLEERGTEITKRFYERMFENHPELKNIFNQTNQRKGDQSKALANMVYAAALHIDNLEEILPAVQPVAHKHKSLNIKPEHYPIVGENLLMAIREVLGEEVATDEVLAAWEKAYGEIANVFISIEDQMYQEDENQPGGWTGFRNFKVKQKVKESDVITSFYLEPADNHPFPPFKPGQYITVKADIEGEAYTHRRQYSLSIAPNEGVYRISVKREEALDENPDGVVSNYLHDHVEEGDIIPISAPSGDFVLDTDDQRPLVLLSGGVGLTPMMSMLESVVEWQPEREVIFIHAARSGKFHAMRDRVRSIDRDYKQVTTYFVYDSPEEEDEGKYDKKGYVDYEWLKSVVPTNDAAFYFCGPKGFMKAIYQSLTQYEVSEEDIHFEIFGPQTDITN</sequence>
<evidence type="ECO:0000256" key="15">
    <source>
        <dbReference type="HAMAP-Rule" id="MF_01252"/>
    </source>
</evidence>
<dbReference type="PRINTS" id="PR00371">
    <property type="entry name" value="FPNCR"/>
</dbReference>
<evidence type="ECO:0000256" key="2">
    <source>
        <dbReference type="ARBA" id="ARBA00008414"/>
    </source>
</evidence>
<dbReference type="PROSITE" id="PS01033">
    <property type="entry name" value="GLOBIN"/>
    <property type="match status" value="1"/>
</dbReference>
<keyword evidence="8 15" id="KW-0274">FAD</keyword>
<evidence type="ECO:0000313" key="19">
    <source>
        <dbReference type="Proteomes" id="UP001500880"/>
    </source>
</evidence>
<dbReference type="InterPro" id="IPR017938">
    <property type="entry name" value="Riboflavin_synthase-like_b-brl"/>
</dbReference>
<feature type="site" description="Influences the redox potential of the prosthetic heme and FAD groups" evidence="15">
    <location>
        <position position="402"/>
    </location>
</feature>
<dbReference type="PROSITE" id="PS51384">
    <property type="entry name" value="FAD_FR"/>
    <property type="match status" value="1"/>
</dbReference>
<comment type="function">
    <text evidence="15">Is involved in NO detoxification in an aerobic process, termed nitric oxide dioxygenase (NOD) reaction that utilizes O(2) and NAD(P)H to convert NO to nitrate, which protects the bacterium from various noxious nitrogen compounds. Therefore, plays a central role in the inducible response to nitrosative stress.</text>
</comment>
<comment type="similarity">
    <text evidence="1 15">In the C-terminal section; belongs to the flavoprotein pyridine nucleotide cytochrome reductase family.</text>
</comment>
<evidence type="ECO:0000256" key="11">
    <source>
        <dbReference type="ARBA" id="ARBA00023004"/>
    </source>
</evidence>
<dbReference type="PANTHER" id="PTHR43396:SF3">
    <property type="entry name" value="FLAVOHEMOPROTEIN"/>
    <property type="match status" value="1"/>
</dbReference>
<organism evidence="18 19">
    <name type="scientific">Salinibacillus aidingensis</name>
    <dbReference type="NCBI Taxonomy" id="237684"/>
    <lineage>
        <taxon>Bacteria</taxon>
        <taxon>Bacillati</taxon>
        <taxon>Bacillota</taxon>
        <taxon>Bacilli</taxon>
        <taxon>Bacillales</taxon>
        <taxon>Bacillaceae</taxon>
        <taxon>Salinibacillus</taxon>
    </lineage>
</organism>
<evidence type="ECO:0000256" key="3">
    <source>
        <dbReference type="ARBA" id="ARBA00022448"/>
    </source>
</evidence>
<feature type="binding site" evidence="15">
    <location>
        <begin position="284"/>
        <end position="289"/>
    </location>
    <ligand>
        <name>NADP(+)</name>
        <dbReference type="ChEBI" id="CHEBI:58349"/>
    </ligand>
</feature>
<dbReference type="SUPFAM" id="SSF52343">
    <property type="entry name" value="Ferredoxin reductase-like, C-terminal NADP-linked domain"/>
    <property type="match status" value="1"/>
</dbReference>
<keyword evidence="9 15" id="KW-0521">NADP</keyword>
<keyword evidence="10 15" id="KW-0560">Oxidoreductase</keyword>
<evidence type="ECO:0000259" key="16">
    <source>
        <dbReference type="PROSITE" id="PS01033"/>
    </source>
</evidence>
<comment type="catalytic activity">
    <reaction evidence="13 15">
        <text>2 nitric oxide + NADH + 2 O2 = 2 nitrate + NAD(+) + H(+)</text>
        <dbReference type="Rhea" id="RHEA:19469"/>
        <dbReference type="ChEBI" id="CHEBI:15378"/>
        <dbReference type="ChEBI" id="CHEBI:15379"/>
        <dbReference type="ChEBI" id="CHEBI:16480"/>
        <dbReference type="ChEBI" id="CHEBI:17632"/>
        <dbReference type="ChEBI" id="CHEBI:57540"/>
        <dbReference type="ChEBI" id="CHEBI:57945"/>
        <dbReference type="EC" id="1.14.12.17"/>
    </reaction>
</comment>
<dbReference type="Proteomes" id="UP001500880">
    <property type="component" value="Unassembled WGS sequence"/>
</dbReference>
<dbReference type="InterPro" id="IPR012292">
    <property type="entry name" value="Globin/Proto"/>
</dbReference>
<evidence type="ECO:0000256" key="10">
    <source>
        <dbReference type="ARBA" id="ARBA00023002"/>
    </source>
</evidence>
<comment type="similarity">
    <text evidence="2 15">Belongs to the globin family. Two-domain flavohemoproteins subfamily.</text>
</comment>
<dbReference type="CDD" id="cd06184">
    <property type="entry name" value="flavohem_like_fad_nad_binding"/>
    <property type="match status" value="1"/>
</dbReference>
<feature type="domain" description="Globin" evidence="16">
    <location>
        <begin position="8"/>
        <end position="146"/>
    </location>
</feature>
<name>A0ABN1BRQ5_9BACI</name>
<dbReference type="EMBL" id="BAAADO010000009">
    <property type="protein sequence ID" value="GAA0502671.1"/>
    <property type="molecule type" value="Genomic_DNA"/>
</dbReference>
<dbReference type="InterPro" id="IPR039261">
    <property type="entry name" value="FNR_nucleotide-bd"/>
</dbReference>
<accession>A0ABN1BRQ5</accession>
<comment type="caution">
    <text evidence="18">The sequence shown here is derived from an EMBL/GenBank/DDBJ whole genome shotgun (WGS) entry which is preliminary data.</text>
</comment>
<comment type="cofactor">
    <cofactor evidence="15">
        <name>FAD</name>
        <dbReference type="ChEBI" id="CHEBI:57692"/>
    </cofactor>
    <text evidence="15">Binds 1 FAD per subunit.</text>
</comment>
<evidence type="ECO:0000256" key="9">
    <source>
        <dbReference type="ARBA" id="ARBA00022857"/>
    </source>
</evidence>
<dbReference type="InterPro" id="IPR008333">
    <property type="entry name" value="Cbr1-like_FAD-bd_dom"/>
</dbReference>
<dbReference type="PANTHER" id="PTHR43396">
    <property type="entry name" value="FLAVOHEMOPROTEIN"/>
    <property type="match status" value="1"/>
</dbReference>
<dbReference type="Pfam" id="PF00970">
    <property type="entry name" value="FAD_binding_6"/>
    <property type="match status" value="1"/>
</dbReference>
<dbReference type="InterPro" id="IPR023950">
    <property type="entry name" value="Hmp"/>
</dbReference>
<comment type="cofactor">
    <cofactor evidence="15">
        <name>heme b</name>
        <dbReference type="ChEBI" id="CHEBI:60344"/>
    </cofactor>
    <text evidence="15">Binds 1 heme b (iron(II)-protoporphyrin IX) group per subunit.</text>
</comment>
<keyword evidence="11 15" id="KW-0408">Iron</keyword>
<feature type="site" description="Influences the redox potential of the prosthetic heme and FAD groups" evidence="15">
    <location>
        <position position="91"/>
    </location>
</feature>
<evidence type="ECO:0000256" key="14">
    <source>
        <dbReference type="ARBA" id="ARBA00049433"/>
    </source>
</evidence>
<dbReference type="InterPro" id="IPR001709">
    <property type="entry name" value="Flavoprot_Pyr_Nucl_cyt_Rdtase"/>
</dbReference>
<feature type="domain" description="FAD-binding FR-type" evidence="17">
    <location>
        <begin position="160"/>
        <end position="271"/>
    </location>
</feature>
<reference evidence="18 19" key="1">
    <citation type="journal article" date="2019" name="Int. J. Syst. Evol. Microbiol.">
        <title>The Global Catalogue of Microorganisms (GCM) 10K type strain sequencing project: providing services to taxonomists for standard genome sequencing and annotation.</title>
        <authorList>
            <consortium name="The Broad Institute Genomics Platform"/>
            <consortium name="The Broad Institute Genome Sequencing Center for Infectious Disease"/>
            <person name="Wu L."/>
            <person name="Ma J."/>
        </authorList>
    </citation>
    <scope>NUCLEOTIDE SEQUENCE [LARGE SCALE GENOMIC DNA]</scope>
    <source>
        <strain evidence="18 19">JCM 12389</strain>
    </source>
</reference>
<feature type="binding site" evidence="15">
    <location>
        <position position="198"/>
    </location>
    <ligand>
        <name>FAD</name>
        <dbReference type="ChEBI" id="CHEBI:57692"/>
    </ligand>
</feature>
<dbReference type="HAMAP" id="MF_01252">
    <property type="entry name" value="Hmp"/>
    <property type="match status" value="1"/>
</dbReference>
<dbReference type="NCBIfam" id="NF009805">
    <property type="entry name" value="PRK13289.1"/>
    <property type="match status" value="1"/>
</dbReference>
<dbReference type="RefSeq" id="WP_343843506.1">
    <property type="nucleotide sequence ID" value="NZ_BAAADO010000009.1"/>
</dbReference>
<gene>
    <name evidence="18" type="primary">hmpA</name>
    <name evidence="15" type="synonym">hmp</name>
    <name evidence="18" type="ORF">GCM10008986_32830</name>
</gene>
<evidence type="ECO:0000256" key="13">
    <source>
        <dbReference type="ARBA" id="ARBA00048649"/>
    </source>
</evidence>
<dbReference type="Pfam" id="PF00175">
    <property type="entry name" value="NAD_binding_1"/>
    <property type="match status" value="1"/>
</dbReference>
<comment type="caution">
    <text evidence="15">Lacks conserved residue(s) required for the propagation of feature annotation.</text>
</comment>
<keyword evidence="12 15" id="KW-0520">NAD</keyword>
<dbReference type="InterPro" id="IPR017927">
    <property type="entry name" value="FAD-bd_FR_type"/>
</dbReference>
<proteinExistence type="inferred from homology"/>
<dbReference type="InterPro" id="IPR009050">
    <property type="entry name" value="Globin-like_sf"/>
</dbReference>
<evidence type="ECO:0000256" key="1">
    <source>
        <dbReference type="ARBA" id="ARBA00006401"/>
    </source>
</evidence>
<evidence type="ECO:0000256" key="8">
    <source>
        <dbReference type="ARBA" id="ARBA00022827"/>
    </source>
</evidence>
<dbReference type="Gene3D" id="1.10.490.10">
    <property type="entry name" value="Globins"/>
    <property type="match status" value="1"/>
</dbReference>
<feature type="site" description="Involved in heme-bound ligand stabilization and O-O bond activation" evidence="15">
    <location>
        <position position="36"/>
    </location>
</feature>
<feature type="binding site" description="proximal binding residue" evidence="15">
    <location>
        <position position="92"/>
    </location>
    <ligand>
        <name>heme b</name>
        <dbReference type="ChEBI" id="CHEBI:60344"/>
    </ligand>
    <ligandPart>
        <name>Fe</name>
        <dbReference type="ChEBI" id="CHEBI:18248"/>
    </ligandPart>
</feature>
<dbReference type="EC" id="1.14.12.17" evidence="15"/>
<dbReference type="SUPFAM" id="SSF63380">
    <property type="entry name" value="Riboflavin synthase domain-like"/>
    <property type="match status" value="1"/>
</dbReference>
<evidence type="ECO:0000256" key="7">
    <source>
        <dbReference type="ARBA" id="ARBA00022723"/>
    </source>
</evidence>
<evidence type="ECO:0000256" key="6">
    <source>
        <dbReference type="ARBA" id="ARBA00022630"/>
    </source>
</evidence>